<gene>
    <name evidence="4" type="ORF">CRI93_14030</name>
</gene>
<feature type="transmembrane region" description="Helical" evidence="2">
    <location>
        <begin position="58"/>
        <end position="77"/>
    </location>
</feature>
<evidence type="ECO:0000259" key="3">
    <source>
        <dbReference type="PROSITE" id="PS50025"/>
    </source>
</evidence>
<evidence type="ECO:0000313" key="4">
    <source>
        <dbReference type="EMBL" id="PEN05029.1"/>
    </source>
</evidence>
<dbReference type="PROSITE" id="PS50025">
    <property type="entry name" value="LAM_G_DOMAIN"/>
    <property type="match status" value="1"/>
</dbReference>
<dbReference type="InterPro" id="IPR013320">
    <property type="entry name" value="ConA-like_dom_sf"/>
</dbReference>
<feature type="domain" description="Laminin G" evidence="3">
    <location>
        <begin position="206"/>
        <end position="380"/>
    </location>
</feature>
<dbReference type="Proteomes" id="UP000221024">
    <property type="component" value="Unassembled WGS sequence"/>
</dbReference>
<dbReference type="AlphaFoldDB" id="A0A2H3NPU6"/>
<evidence type="ECO:0000256" key="2">
    <source>
        <dbReference type="SAM" id="Phobius"/>
    </source>
</evidence>
<organism evidence="4 5">
    <name type="scientific">Longimonas halophila</name>
    <dbReference type="NCBI Taxonomy" id="1469170"/>
    <lineage>
        <taxon>Bacteria</taxon>
        <taxon>Pseudomonadati</taxon>
        <taxon>Rhodothermota</taxon>
        <taxon>Rhodothermia</taxon>
        <taxon>Rhodothermales</taxon>
        <taxon>Salisaetaceae</taxon>
        <taxon>Longimonas</taxon>
    </lineage>
</organism>
<name>A0A2H3NPU6_9BACT</name>
<keyword evidence="5" id="KW-1185">Reference proteome</keyword>
<accession>A0A2H3NPU6</accession>
<evidence type="ECO:0000256" key="1">
    <source>
        <dbReference type="SAM" id="MobiDB-lite"/>
    </source>
</evidence>
<feature type="region of interest" description="Disordered" evidence="1">
    <location>
        <begin position="375"/>
        <end position="398"/>
    </location>
</feature>
<dbReference type="SUPFAM" id="SSF49899">
    <property type="entry name" value="Concanavalin A-like lectins/glucanases"/>
    <property type="match status" value="1"/>
</dbReference>
<sequence length="599" mass="66040">MLGHRCLRLHQVNTTLSGGYRIHSYMGGFTRIMPRRKLGPCRNGHQLKPRRPVRVTNLLLVILGMLVAMWSASPAWAMQHAPNEDTRWAHDTTHVVGTLTLPDDTRQLVIEGPADADIYAVDLLHYGADAVDFRAEQRATAWTLRFDTPQHGPFEAVLRVRAGAPTSRATWRLIPFTGATLQPAPLTRIAKTIETPLPGRSTWGWPFPNSTEPNADANPQRTGQTLQTFTMAFWMRTMQRNAVVASTWTGDPDAPYPLEVVTGPTGRLQVYQGTGTAHHTVRSGTVVADGRWHYVALVYEDATRQTTVYVDGQQVARARTPACRAGRAPLTFGGRPPGPVSADPAMRPFDGTLAWVQMLPEALDDEGLQSLRTTATPHPTAQTYGPWPPLEGEEPGPDTAVRVALPIGPQTPVSDWQAQVRNAEVVLMWTGSHDAGHYVIERSTDRTRWIPFATDTATDGTRLADGRHEYTVVDSSPPADVVFYRVRHVVPDAPDQLSPVLKVGRAALTENENGPHLVGNFPNPFDDQTTIAFDLPTTLDVTLTIWTLDGRLVDEVANRAFPDGYHELPFQADTLPSGTYFLRLQAGPHTASHRMVVVR</sequence>
<comment type="caution">
    <text evidence="4">The sequence shown here is derived from an EMBL/GenBank/DDBJ whole genome shotgun (WGS) entry which is preliminary data.</text>
</comment>
<dbReference type="NCBIfam" id="TIGR04183">
    <property type="entry name" value="Por_Secre_tail"/>
    <property type="match status" value="1"/>
</dbReference>
<dbReference type="SMART" id="SM00282">
    <property type="entry name" value="LamG"/>
    <property type="match status" value="1"/>
</dbReference>
<keyword evidence="2" id="KW-1133">Transmembrane helix</keyword>
<keyword evidence="2" id="KW-0812">Transmembrane</keyword>
<dbReference type="Gene3D" id="2.60.40.4070">
    <property type="match status" value="1"/>
</dbReference>
<dbReference type="CDD" id="cd00110">
    <property type="entry name" value="LamG"/>
    <property type="match status" value="1"/>
</dbReference>
<dbReference type="Gene3D" id="2.60.120.200">
    <property type="match status" value="1"/>
</dbReference>
<reference evidence="4 5" key="1">
    <citation type="submission" date="2017-10" db="EMBL/GenBank/DDBJ databases">
        <title>Draft genome of Longimonas halophila.</title>
        <authorList>
            <person name="Goh K.M."/>
            <person name="Shamsir M.S."/>
            <person name="Lim S.W."/>
        </authorList>
    </citation>
    <scope>NUCLEOTIDE SEQUENCE [LARGE SCALE GENOMIC DNA]</scope>
    <source>
        <strain evidence="4 5">KCTC 42399</strain>
    </source>
</reference>
<proteinExistence type="predicted"/>
<keyword evidence="2" id="KW-0472">Membrane</keyword>
<dbReference type="InterPro" id="IPR001791">
    <property type="entry name" value="Laminin_G"/>
</dbReference>
<dbReference type="InterPro" id="IPR026444">
    <property type="entry name" value="Secre_tail"/>
</dbReference>
<dbReference type="Pfam" id="PF18962">
    <property type="entry name" value="Por_Secre_tail"/>
    <property type="match status" value="1"/>
</dbReference>
<dbReference type="Pfam" id="PF13385">
    <property type="entry name" value="Laminin_G_3"/>
    <property type="match status" value="1"/>
</dbReference>
<protein>
    <recommendedName>
        <fullName evidence="3">Laminin G domain-containing protein</fullName>
    </recommendedName>
</protein>
<dbReference type="EMBL" id="PDEP01000017">
    <property type="protein sequence ID" value="PEN05029.1"/>
    <property type="molecule type" value="Genomic_DNA"/>
</dbReference>
<evidence type="ECO:0000313" key="5">
    <source>
        <dbReference type="Proteomes" id="UP000221024"/>
    </source>
</evidence>